<proteinExistence type="predicted"/>
<dbReference type="Proteomes" id="UP000187344">
    <property type="component" value="Unassembled WGS sequence"/>
</dbReference>
<evidence type="ECO:0000313" key="2">
    <source>
        <dbReference type="Proteomes" id="UP000187344"/>
    </source>
</evidence>
<comment type="caution">
    <text evidence="1">The sequence shown here is derived from an EMBL/GenBank/DDBJ whole genome shotgun (WGS) entry which is preliminary data.</text>
</comment>
<organism evidence="1 2">
    <name type="scientific">Bartonella apis</name>
    <dbReference type="NCBI Taxonomy" id="1686310"/>
    <lineage>
        <taxon>Bacteria</taxon>
        <taxon>Pseudomonadati</taxon>
        <taxon>Pseudomonadota</taxon>
        <taxon>Alphaproteobacteria</taxon>
        <taxon>Hyphomicrobiales</taxon>
        <taxon>Bartonellaceae</taxon>
        <taxon>Bartonella</taxon>
    </lineage>
</organism>
<dbReference type="Pfam" id="PF22752">
    <property type="entry name" value="DUF488-N3i"/>
    <property type="match status" value="1"/>
</dbReference>
<dbReference type="InterPro" id="IPR052552">
    <property type="entry name" value="YeaO-like"/>
</dbReference>
<dbReference type="EMBL" id="LXYT01000002">
    <property type="protein sequence ID" value="OLY43365.1"/>
    <property type="molecule type" value="Genomic_DNA"/>
</dbReference>
<keyword evidence="2" id="KW-1185">Reference proteome</keyword>
<dbReference type="PANTHER" id="PTHR36849:SF1">
    <property type="entry name" value="CYTOPLASMIC PROTEIN"/>
    <property type="match status" value="1"/>
</dbReference>
<name>A0A1R0F8S2_9HYPH</name>
<reference evidence="1 2" key="1">
    <citation type="submission" date="2016-12" db="EMBL/GenBank/DDBJ databases">
        <title>Comparative genomics of Bartonella apis.</title>
        <authorList>
            <person name="Engel P."/>
        </authorList>
    </citation>
    <scope>NUCLEOTIDE SEQUENCE [LARGE SCALE GENOMIC DNA]</scope>
    <source>
        <strain evidence="1 2">PEB0149</strain>
    </source>
</reference>
<gene>
    <name evidence="1" type="ORF">PEB0149_007910</name>
</gene>
<sequence length="120" mass="14337">MKITIKRVYEPYSENDGWRVLIDRLWPRGLSKEKAHIDDWQKELAPSNELRHWFNHDVAKWEEFKSRYISELDGQLEAIELFLSSLRKHPQVTLLYAAHDEEHNNAVVLVNFLENHISQD</sequence>
<evidence type="ECO:0000313" key="1">
    <source>
        <dbReference type="EMBL" id="OLY43365.1"/>
    </source>
</evidence>
<dbReference type="OrthoDB" id="9790745at2"/>
<dbReference type="PANTHER" id="PTHR36849">
    <property type="entry name" value="CYTOPLASMIC PROTEIN-RELATED"/>
    <property type="match status" value="1"/>
</dbReference>
<dbReference type="RefSeq" id="WP_075870238.1">
    <property type="nucleotide sequence ID" value="NZ_CALYQA010000001.1"/>
</dbReference>
<accession>A0A1R0F8S2</accession>
<dbReference type="AlphaFoldDB" id="A0A1R0F8S2"/>
<protein>
    <submittedName>
        <fullName evidence="1">Uncharacterized conserved protein YeaO, DUF488 family</fullName>
    </submittedName>
</protein>